<accession>A0A0L0NAH3</accession>
<evidence type="ECO:0000313" key="1">
    <source>
        <dbReference type="EMBL" id="KND91082.1"/>
    </source>
</evidence>
<protein>
    <submittedName>
        <fullName evidence="1">Uncharacterized protein</fullName>
    </submittedName>
</protein>
<evidence type="ECO:0000313" key="2">
    <source>
        <dbReference type="Proteomes" id="UP000036947"/>
    </source>
</evidence>
<dbReference type="AlphaFoldDB" id="A0A0L0NAH3"/>
<sequence length="194" mass="21512">MQRAEVGISNGEVSVAVQLGLEDEAVSWTIHGLESVFAVALLFRCVLPAAASLRLCISFLGISRHRIHVIGVVLQVTRLCPQRLLVDYRRNDFLKAIANVLLAQKVNEPVEYPRAVRQEYRRAGAVDGRDEEFLLQSQLSVVGGFDFLGLLLRVATSGQACWAGPLRSRQRINGRPGSPWADHRDCARQLRVEG</sequence>
<reference evidence="1 2" key="1">
    <citation type="journal article" date="2015" name="BMC Genomics">
        <title>The genome of the truffle-parasite Tolypocladium ophioglossoides and the evolution of antifungal peptaibiotics.</title>
        <authorList>
            <person name="Quandt C.A."/>
            <person name="Bushley K.E."/>
            <person name="Spatafora J.W."/>
        </authorList>
    </citation>
    <scope>NUCLEOTIDE SEQUENCE [LARGE SCALE GENOMIC DNA]</scope>
    <source>
        <strain evidence="1 2">CBS 100239</strain>
    </source>
</reference>
<name>A0A0L0NAH3_TOLOC</name>
<organism evidence="1 2">
    <name type="scientific">Tolypocladium ophioglossoides (strain CBS 100239)</name>
    <name type="common">Snaketongue truffleclub</name>
    <name type="synonym">Elaphocordyceps ophioglossoides</name>
    <dbReference type="NCBI Taxonomy" id="1163406"/>
    <lineage>
        <taxon>Eukaryota</taxon>
        <taxon>Fungi</taxon>
        <taxon>Dikarya</taxon>
        <taxon>Ascomycota</taxon>
        <taxon>Pezizomycotina</taxon>
        <taxon>Sordariomycetes</taxon>
        <taxon>Hypocreomycetidae</taxon>
        <taxon>Hypocreales</taxon>
        <taxon>Ophiocordycipitaceae</taxon>
        <taxon>Tolypocladium</taxon>
    </lineage>
</organism>
<dbReference type="Proteomes" id="UP000036947">
    <property type="component" value="Unassembled WGS sequence"/>
</dbReference>
<keyword evidence="2" id="KW-1185">Reference proteome</keyword>
<comment type="caution">
    <text evidence="1">The sequence shown here is derived from an EMBL/GenBank/DDBJ whole genome shotgun (WGS) entry which is preliminary data.</text>
</comment>
<proteinExistence type="predicted"/>
<gene>
    <name evidence="1" type="ORF">TOPH_04261</name>
</gene>
<dbReference type="EMBL" id="LFRF01000010">
    <property type="protein sequence ID" value="KND91082.1"/>
    <property type="molecule type" value="Genomic_DNA"/>
</dbReference>